<evidence type="ECO:0000313" key="2">
    <source>
        <dbReference type="Proteomes" id="UP000581688"/>
    </source>
</evidence>
<evidence type="ECO:0008006" key="3">
    <source>
        <dbReference type="Google" id="ProtNLM"/>
    </source>
</evidence>
<sequence length="153" mass="17826">MKKANPKLPLTDEERSSLRKSKIKLNTIIDMEETELSNVLNSSLQRASELRGLAIFQTVPSIGLKLAEKLVYKLNLYSLTDIKDKDGAQLLDELEVKLGVWTDPCVEDQIRCVIHYANNPSDDVQWFHFTEKRKWYRTKHGYPNSRPKMAWYE</sequence>
<proteinExistence type="predicted"/>
<accession>A0A841Q5B9</accession>
<dbReference type="InterPro" id="IPR021725">
    <property type="entry name" value="Cdd1"/>
</dbReference>
<dbReference type="Proteomes" id="UP000581688">
    <property type="component" value="Unassembled WGS sequence"/>
</dbReference>
<reference evidence="1 2" key="1">
    <citation type="submission" date="2020-08" db="EMBL/GenBank/DDBJ databases">
        <title>Genomic Encyclopedia of Type Strains, Phase IV (KMG-IV): sequencing the most valuable type-strain genomes for metagenomic binning, comparative biology and taxonomic classification.</title>
        <authorList>
            <person name="Goeker M."/>
        </authorList>
    </citation>
    <scope>NUCLEOTIDE SEQUENCE [LARGE SCALE GENOMIC DNA]</scope>
    <source>
        <strain evidence="1 2">DSM 19612</strain>
    </source>
</reference>
<name>A0A841Q5B9_9BACI</name>
<gene>
    <name evidence="1" type="ORF">HNQ94_002002</name>
</gene>
<organism evidence="1 2">
    <name type="scientific">Salirhabdus euzebyi</name>
    <dbReference type="NCBI Taxonomy" id="394506"/>
    <lineage>
        <taxon>Bacteria</taxon>
        <taxon>Bacillati</taxon>
        <taxon>Bacillota</taxon>
        <taxon>Bacilli</taxon>
        <taxon>Bacillales</taxon>
        <taxon>Bacillaceae</taxon>
        <taxon>Salirhabdus</taxon>
    </lineage>
</organism>
<dbReference type="EMBL" id="JACHGH010000005">
    <property type="protein sequence ID" value="MBB6453553.1"/>
    <property type="molecule type" value="Genomic_DNA"/>
</dbReference>
<dbReference type="RefSeq" id="WP_174496095.1">
    <property type="nucleotide sequence ID" value="NZ_CADDWK010000006.1"/>
</dbReference>
<comment type="caution">
    <text evidence="1">The sequence shown here is derived from an EMBL/GenBank/DDBJ whole genome shotgun (WGS) entry which is preliminary data.</text>
</comment>
<keyword evidence="2" id="KW-1185">Reference proteome</keyword>
<evidence type="ECO:0000313" key="1">
    <source>
        <dbReference type="EMBL" id="MBB6453553.1"/>
    </source>
</evidence>
<protein>
    <recommendedName>
        <fullName evidence="3">Pathogenicity locus</fullName>
    </recommendedName>
</protein>
<dbReference type="Pfam" id="PF11731">
    <property type="entry name" value="Cdd1"/>
    <property type="match status" value="1"/>
</dbReference>
<dbReference type="AlphaFoldDB" id="A0A841Q5B9"/>